<dbReference type="Pfam" id="PF00535">
    <property type="entry name" value="Glycos_transf_2"/>
    <property type="match status" value="1"/>
</dbReference>
<sequence length="306" mass="34809">MSIEVSVIIPNYNCKPYLAKAISSIVRQENISYEILVVDDGSTDGSVEWLENLQKTLPEIRVIAQPNTGVVKARNRAISEAKGDYIAFLDADDYWTDDKLSNQINYMKQNSDCVLSFTNYMHVNEKYEPIIDCFSYWPEFSKFIDKNSTGYQNLKSPMDLLLFANVIGTSSVVVKKSAISFVGKFDTSLNSASDWDCWLKLARIGDVAFSLQTSMGYLMRAGSITANRKNRLNAMKVIISRCKNDTGFDTKLKAKARMLECYGEYYREIGLKFKALRITAAAFMLFPHKRNFQHLLHDIKQTIKPS</sequence>
<dbReference type="SUPFAM" id="SSF53448">
    <property type="entry name" value="Nucleotide-diphospho-sugar transferases"/>
    <property type="match status" value="1"/>
</dbReference>
<name>A0A833AKY0_9GAMM</name>
<dbReference type="EMBL" id="SEUJ01000074">
    <property type="protein sequence ID" value="KAA1152849.1"/>
    <property type="molecule type" value="Genomic_DNA"/>
</dbReference>
<dbReference type="InterPro" id="IPR050834">
    <property type="entry name" value="Glycosyltransf_2"/>
</dbReference>
<evidence type="ECO:0000313" key="2">
    <source>
        <dbReference type="EMBL" id="KAA1152849.1"/>
    </source>
</evidence>
<dbReference type="EMBL" id="SEUK01000051">
    <property type="protein sequence ID" value="KAA1159391.1"/>
    <property type="molecule type" value="Genomic_DNA"/>
</dbReference>
<keyword evidence="4" id="KW-1185">Reference proteome</keyword>
<evidence type="ECO:0000313" key="3">
    <source>
        <dbReference type="EMBL" id="KAA1159391.1"/>
    </source>
</evidence>
<dbReference type="PANTHER" id="PTHR43685">
    <property type="entry name" value="GLYCOSYLTRANSFERASE"/>
    <property type="match status" value="1"/>
</dbReference>
<dbReference type="PANTHER" id="PTHR43685:SF2">
    <property type="entry name" value="GLYCOSYLTRANSFERASE 2-LIKE DOMAIN-CONTAINING PROTEIN"/>
    <property type="match status" value="1"/>
</dbReference>
<proteinExistence type="predicted"/>
<accession>A0A833AKY0</accession>
<dbReference type="RefSeq" id="WP_096793286.1">
    <property type="nucleotide sequence ID" value="NZ_JBBMQV010000002.1"/>
</dbReference>
<feature type="domain" description="Glycosyltransferase 2-like" evidence="1">
    <location>
        <begin position="6"/>
        <end position="143"/>
    </location>
</feature>
<dbReference type="AlphaFoldDB" id="A0A833AKY0"/>
<organism evidence="3 5">
    <name type="scientific">Pseudoalteromonas fuliginea</name>
    <dbReference type="NCBI Taxonomy" id="1872678"/>
    <lineage>
        <taxon>Bacteria</taxon>
        <taxon>Pseudomonadati</taxon>
        <taxon>Pseudomonadota</taxon>
        <taxon>Gammaproteobacteria</taxon>
        <taxon>Alteromonadales</taxon>
        <taxon>Pseudoalteromonadaceae</taxon>
        <taxon>Pseudoalteromonas</taxon>
    </lineage>
</organism>
<protein>
    <submittedName>
        <fullName evidence="3">Glycosyltransferase family 2 protein</fullName>
    </submittedName>
</protein>
<comment type="caution">
    <text evidence="3">The sequence shown here is derived from an EMBL/GenBank/DDBJ whole genome shotgun (WGS) entry which is preliminary data.</text>
</comment>
<dbReference type="InterPro" id="IPR001173">
    <property type="entry name" value="Glyco_trans_2-like"/>
</dbReference>
<dbReference type="InterPro" id="IPR029044">
    <property type="entry name" value="Nucleotide-diphossugar_trans"/>
</dbReference>
<dbReference type="CDD" id="cd00761">
    <property type="entry name" value="Glyco_tranf_GTA_type"/>
    <property type="match status" value="1"/>
</dbReference>
<dbReference type="Gene3D" id="3.90.550.10">
    <property type="entry name" value="Spore Coat Polysaccharide Biosynthesis Protein SpsA, Chain A"/>
    <property type="match status" value="1"/>
</dbReference>
<dbReference type="Proteomes" id="UP000324162">
    <property type="component" value="Unassembled WGS sequence"/>
</dbReference>
<evidence type="ECO:0000313" key="5">
    <source>
        <dbReference type="Proteomes" id="UP000324162"/>
    </source>
</evidence>
<gene>
    <name evidence="3" type="ORF">EU508_12560</name>
    <name evidence="2" type="ORF">EU509_14040</name>
</gene>
<dbReference type="Proteomes" id="UP000322915">
    <property type="component" value="Unassembled WGS sequence"/>
</dbReference>
<reference evidence="4 5" key="1">
    <citation type="submission" date="2019-01" db="EMBL/GenBank/DDBJ databases">
        <title>Genome sequences of marine Pseudoalteromonas species.</title>
        <authorList>
            <person name="Boraston A.B."/>
            <person name="Hehemann J.-H."/>
            <person name="Vickers C.J."/>
            <person name="Salama-Alber O."/>
            <person name="Abe K."/>
            <person name="Hettle A.J."/>
        </authorList>
    </citation>
    <scope>NUCLEOTIDE SEQUENCE [LARGE SCALE GENOMIC DNA]</scope>
    <source>
        <strain evidence="3 5">PS42</strain>
        <strain evidence="2 4">PS47</strain>
    </source>
</reference>
<evidence type="ECO:0000259" key="1">
    <source>
        <dbReference type="Pfam" id="PF00535"/>
    </source>
</evidence>
<evidence type="ECO:0000313" key="4">
    <source>
        <dbReference type="Proteomes" id="UP000322915"/>
    </source>
</evidence>